<dbReference type="EMBL" id="JAFNJU010000001">
    <property type="protein sequence ID" value="MBO1263561.1"/>
    <property type="molecule type" value="Genomic_DNA"/>
</dbReference>
<evidence type="ECO:0000256" key="4">
    <source>
        <dbReference type="ARBA" id="ARBA00022737"/>
    </source>
</evidence>
<dbReference type="GO" id="GO:0005525">
    <property type="term" value="F:GTP binding"/>
    <property type="evidence" value="ECO:0007669"/>
    <property type="project" value="UniProtKB-UniRule"/>
</dbReference>
<dbReference type="SUPFAM" id="SSF52540">
    <property type="entry name" value="P-loop containing nucleoside triphosphate hydrolases"/>
    <property type="match status" value="2"/>
</dbReference>
<dbReference type="NCBIfam" id="TIGR00231">
    <property type="entry name" value="small_GTP"/>
    <property type="match status" value="2"/>
</dbReference>
<keyword evidence="14" id="KW-1185">Reference proteome</keyword>
<evidence type="ECO:0000256" key="6">
    <source>
        <dbReference type="ARBA" id="ARBA00023134"/>
    </source>
</evidence>
<dbReference type="PANTHER" id="PTHR43834:SF6">
    <property type="entry name" value="GTPASE DER"/>
    <property type="match status" value="1"/>
</dbReference>
<dbReference type="Gene3D" id="3.40.50.300">
    <property type="entry name" value="P-loop containing nucleotide triphosphate hydrolases"/>
    <property type="match status" value="2"/>
</dbReference>
<feature type="binding site" evidence="9">
    <location>
        <begin position="229"/>
        <end position="233"/>
    </location>
    <ligand>
        <name>GTP</name>
        <dbReference type="ChEBI" id="CHEBI:37565"/>
        <label>2</label>
    </ligand>
</feature>
<dbReference type="CDD" id="cd01895">
    <property type="entry name" value="EngA2"/>
    <property type="match status" value="1"/>
</dbReference>
<dbReference type="InterPro" id="IPR015946">
    <property type="entry name" value="KH_dom-like_a/b"/>
</dbReference>
<dbReference type="GO" id="GO:0042254">
    <property type="term" value="P:ribosome biogenesis"/>
    <property type="evidence" value="ECO:0007669"/>
    <property type="project" value="UniProtKB-KW"/>
</dbReference>
<evidence type="ECO:0000256" key="8">
    <source>
        <dbReference type="ARBA" id="ARBA00053470"/>
    </source>
</evidence>
<dbReference type="Pfam" id="PF14714">
    <property type="entry name" value="KH_dom-like"/>
    <property type="match status" value="1"/>
</dbReference>
<evidence type="ECO:0000259" key="12">
    <source>
        <dbReference type="PROSITE" id="PS51712"/>
    </source>
</evidence>
<dbReference type="Pfam" id="PF01926">
    <property type="entry name" value="MMR_HSR1"/>
    <property type="match status" value="2"/>
</dbReference>
<dbReference type="NCBIfam" id="TIGR03594">
    <property type="entry name" value="GTPase_EngA"/>
    <property type="match status" value="1"/>
</dbReference>
<dbReference type="InterPro" id="IPR031166">
    <property type="entry name" value="G_ENGA"/>
</dbReference>
<evidence type="ECO:0000256" key="2">
    <source>
        <dbReference type="ARBA" id="ARBA00020953"/>
    </source>
</evidence>
<dbReference type="FunFam" id="3.40.50.300:FF:000057">
    <property type="entry name" value="GTPase Der"/>
    <property type="match status" value="1"/>
</dbReference>
<dbReference type="RefSeq" id="WP_207598080.1">
    <property type="nucleotide sequence ID" value="NZ_JAFNJU010000001.1"/>
</dbReference>
<keyword evidence="4 11" id="KW-0677">Repeat</keyword>
<dbReference type="InterPro" id="IPR027417">
    <property type="entry name" value="P-loop_NTPase"/>
</dbReference>
<protein>
    <recommendedName>
        <fullName evidence="2 9">GTPase Der</fullName>
    </recommendedName>
    <alternativeName>
        <fullName evidence="7 9">GTP-binding protein EngA</fullName>
    </alternativeName>
</protein>
<keyword evidence="5 9" id="KW-0547">Nucleotide-binding</keyword>
<reference evidence="13" key="1">
    <citation type="submission" date="2021-03" db="EMBL/GenBank/DDBJ databases">
        <title>Proteiniclasticum marinus sp. nov., isolated from tidal flat sediment.</title>
        <authorList>
            <person name="Namirimu T."/>
            <person name="Yang J.-A."/>
            <person name="Yang S.-H."/>
            <person name="Kim Y.-J."/>
            <person name="Kwon K.K."/>
        </authorList>
    </citation>
    <scope>NUCLEOTIDE SEQUENCE</scope>
    <source>
        <strain evidence="13">SCR006</strain>
    </source>
</reference>
<dbReference type="Proteomes" id="UP000664218">
    <property type="component" value="Unassembled WGS sequence"/>
</dbReference>
<comment type="subunit">
    <text evidence="9">Associates with the 50S ribosomal subunit.</text>
</comment>
<dbReference type="CDD" id="cd01894">
    <property type="entry name" value="EngA1"/>
    <property type="match status" value="1"/>
</dbReference>
<dbReference type="HAMAP" id="MF_00195">
    <property type="entry name" value="GTPase_Der"/>
    <property type="match status" value="1"/>
</dbReference>
<evidence type="ECO:0000313" key="14">
    <source>
        <dbReference type="Proteomes" id="UP000664218"/>
    </source>
</evidence>
<feature type="domain" description="EngA-type G" evidence="12">
    <location>
        <begin position="4"/>
        <end position="168"/>
    </location>
</feature>
<dbReference type="FunFam" id="3.40.50.300:FF:000040">
    <property type="entry name" value="GTPase Der"/>
    <property type="match status" value="1"/>
</dbReference>
<feature type="binding site" evidence="9">
    <location>
        <begin position="120"/>
        <end position="123"/>
    </location>
    <ligand>
        <name>GTP</name>
        <dbReference type="ChEBI" id="CHEBI:37565"/>
        <label>1</label>
    </ligand>
</feature>
<dbReference type="PANTHER" id="PTHR43834">
    <property type="entry name" value="GTPASE DER"/>
    <property type="match status" value="1"/>
</dbReference>
<feature type="binding site" evidence="9">
    <location>
        <begin position="57"/>
        <end position="61"/>
    </location>
    <ligand>
        <name>GTP</name>
        <dbReference type="ChEBI" id="CHEBI:37565"/>
        <label>1</label>
    </ligand>
</feature>
<name>A0A939H8Q7_9CLOT</name>
<dbReference type="InterPro" id="IPR006073">
    <property type="entry name" value="GTP-bd"/>
</dbReference>
<dbReference type="InterPro" id="IPR005225">
    <property type="entry name" value="Small_GTP-bd"/>
</dbReference>
<proteinExistence type="inferred from homology"/>
<evidence type="ECO:0000256" key="5">
    <source>
        <dbReference type="ARBA" id="ARBA00022741"/>
    </source>
</evidence>
<keyword evidence="6 9" id="KW-0342">GTP-binding</keyword>
<comment type="similarity">
    <text evidence="1 9 10 11">Belongs to the TRAFAC class TrmE-Era-EngA-EngB-Septin-like GTPase superfamily. EngA (Der) GTPase family.</text>
</comment>
<gene>
    <name evidence="9 13" type="primary">der</name>
    <name evidence="13" type="ORF">J3A84_00715</name>
</gene>
<evidence type="ECO:0000256" key="11">
    <source>
        <dbReference type="RuleBase" id="RU004481"/>
    </source>
</evidence>
<keyword evidence="3 9" id="KW-0690">Ribosome biogenesis</keyword>
<evidence type="ECO:0000256" key="7">
    <source>
        <dbReference type="ARBA" id="ARBA00032345"/>
    </source>
</evidence>
<evidence type="ECO:0000256" key="10">
    <source>
        <dbReference type="PROSITE-ProRule" id="PRU01049"/>
    </source>
</evidence>
<dbReference type="InterPro" id="IPR003593">
    <property type="entry name" value="AAA+_ATPase"/>
</dbReference>
<dbReference type="Gene3D" id="3.30.300.20">
    <property type="match status" value="1"/>
</dbReference>
<dbReference type="PIRSF" id="PIRSF006485">
    <property type="entry name" value="GTP-binding_EngA"/>
    <property type="match status" value="1"/>
</dbReference>
<sequence>MAKPIVAIVGRPNVGKSTLFNKLAGHRIAIVDDTPGVTRDRIYADADWLQYEFKLIDTGGIEPKSDDIILAQMKRQAQVAIDTADVIIFLVDGKQGLTDSDNEVATMLRVSNKPIVLAVNKVDNMKDEANAYEFYNLGIGDPIAISSGQGLGLGDLLDEVVKHFKDYETEEEDEYIRVAFVGRPNVGKSSLINKLLGEERSIVTDIAGTTRDAIDSMLETEEGKFILVDTAGLRRKSKVKEEIERYSVVRTLAAIERSDVVVLMVDAQEGIADQDEKIIGYAHDMRKAIMVIVNKWDLIEKDDKTMNKYLDELKLSLKFMQYAPYLFISALTGQRTHKVLSMIKGCYDNYNKKIGTGVLNDVIGKALLQKEPPMIGTKRLKVYYGTQTGVKPPTFVFFINDTTAMHFSYSRYIENQLRDAFDFTGTGIKIEYRERKKD</sequence>
<evidence type="ECO:0000313" key="13">
    <source>
        <dbReference type="EMBL" id="MBO1263561.1"/>
    </source>
</evidence>
<evidence type="ECO:0000256" key="1">
    <source>
        <dbReference type="ARBA" id="ARBA00008279"/>
    </source>
</evidence>
<dbReference type="GO" id="GO:0043022">
    <property type="term" value="F:ribosome binding"/>
    <property type="evidence" value="ECO:0007669"/>
    <property type="project" value="TreeGrafter"/>
</dbReference>
<feature type="domain" description="EngA-type G" evidence="12">
    <location>
        <begin position="176"/>
        <end position="351"/>
    </location>
</feature>
<dbReference type="FunFam" id="3.30.300.20:FF:000004">
    <property type="entry name" value="GTPase Der"/>
    <property type="match status" value="1"/>
</dbReference>
<comment type="caution">
    <text evidence="13">The sequence shown here is derived from an EMBL/GenBank/DDBJ whole genome shotgun (WGS) entry which is preliminary data.</text>
</comment>
<feature type="binding site" evidence="9">
    <location>
        <begin position="294"/>
        <end position="297"/>
    </location>
    <ligand>
        <name>GTP</name>
        <dbReference type="ChEBI" id="CHEBI:37565"/>
        <label>2</label>
    </ligand>
</feature>
<dbReference type="InterPro" id="IPR032859">
    <property type="entry name" value="KH_dom-like"/>
</dbReference>
<organism evidence="13 14">
    <name type="scientific">Proteiniclasticum aestuarii</name>
    <dbReference type="NCBI Taxonomy" id="2817862"/>
    <lineage>
        <taxon>Bacteria</taxon>
        <taxon>Bacillati</taxon>
        <taxon>Bacillota</taxon>
        <taxon>Clostridia</taxon>
        <taxon>Eubacteriales</taxon>
        <taxon>Clostridiaceae</taxon>
        <taxon>Proteiniclasticum</taxon>
    </lineage>
</organism>
<accession>A0A939H8Q7</accession>
<evidence type="ECO:0000256" key="3">
    <source>
        <dbReference type="ARBA" id="ARBA00022517"/>
    </source>
</evidence>
<evidence type="ECO:0000256" key="9">
    <source>
        <dbReference type="HAMAP-Rule" id="MF_00195"/>
    </source>
</evidence>
<dbReference type="InterPro" id="IPR016484">
    <property type="entry name" value="GTPase_Der"/>
</dbReference>
<dbReference type="SMART" id="SM00382">
    <property type="entry name" value="AAA"/>
    <property type="match status" value="2"/>
</dbReference>
<dbReference type="PRINTS" id="PR00326">
    <property type="entry name" value="GTP1OBG"/>
</dbReference>
<comment type="function">
    <text evidence="8 9 11">GTPase that plays an essential role in the late steps of ribosome biogenesis.</text>
</comment>
<dbReference type="AlphaFoldDB" id="A0A939H8Q7"/>
<feature type="binding site" evidence="9">
    <location>
        <begin position="10"/>
        <end position="17"/>
    </location>
    <ligand>
        <name>GTP</name>
        <dbReference type="ChEBI" id="CHEBI:37565"/>
        <label>1</label>
    </ligand>
</feature>
<dbReference type="PROSITE" id="PS51712">
    <property type="entry name" value="G_ENGA"/>
    <property type="match status" value="2"/>
</dbReference>
<feature type="binding site" evidence="9">
    <location>
        <begin position="182"/>
        <end position="189"/>
    </location>
    <ligand>
        <name>GTP</name>
        <dbReference type="ChEBI" id="CHEBI:37565"/>
        <label>2</label>
    </ligand>
</feature>